<organism evidence="1 2">
    <name type="scientific">Tetracentron sinense</name>
    <name type="common">Spur-leaf</name>
    <dbReference type="NCBI Taxonomy" id="13715"/>
    <lineage>
        <taxon>Eukaryota</taxon>
        <taxon>Viridiplantae</taxon>
        <taxon>Streptophyta</taxon>
        <taxon>Embryophyta</taxon>
        <taxon>Tracheophyta</taxon>
        <taxon>Spermatophyta</taxon>
        <taxon>Magnoliopsida</taxon>
        <taxon>Trochodendrales</taxon>
        <taxon>Trochodendraceae</taxon>
        <taxon>Tetracentron</taxon>
    </lineage>
</organism>
<dbReference type="EMBL" id="JABCRI010000005">
    <property type="protein sequence ID" value="KAF8405978.1"/>
    <property type="molecule type" value="Genomic_DNA"/>
</dbReference>
<name>A0A835DIY4_TETSI</name>
<dbReference type="Pfam" id="PF12428">
    <property type="entry name" value="DUF3675"/>
    <property type="match status" value="1"/>
</dbReference>
<dbReference type="GO" id="GO:0016567">
    <property type="term" value="P:protein ubiquitination"/>
    <property type="evidence" value="ECO:0007669"/>
    <property type="project" value="TreeGrafter"/>
</dbReference>
<dbReference type="InterPro" id="IPR022143">
    <property type="entry name" value="DUF3675"/>
</dbReference>
<sequence>MWSGQPENGSCSSIGDDIYTQVMGPERHGRVRGYGLGSTPSTVFGSTSSQSRAAYVEVHTQLNDVRQQMEGLKTKHSEELLMQREEMQREMQRHSGAVVTVDVHAATDLIRSGSDEDQQHDDQLLQAINEYLKPKCHSPDSNVVHSEGWTISAAPVKLHEPCLLAMAVAECRFLEAEYDKYATTNASGAAFSHSVTLILMALLLLRHALMLNRFSSFGLMVFYCRTILWHLAASKAKGEYKAYQEQVLSNCSNFTQEYWGLVENGVPAAAEGVVLTEAQKKHIEDQQLKDLKAKNYLFQALDRSILEKILNKNSSKDNWDSMK</sequence>
<reference evidence="1 2" key="1">
    <citation type="submission" date="2020-04" db="EMBL/GenBank/DDBJ databases">
        <title>Plant Genome Project.</title>
        <authorList>
            <person name="Zhang R.-G."/>
        </authorList>
    </citation>
    <scope>NUCLEOTIDE SEQUENCE [LARGE SCALE GENOMIC DNA]</scope>
    <source>
        <strain evidence="1">YNK0</strain>
        <tissue evidence="1">Leaf</tissue>
    </source>
</reference>
<dbReference type="AlphaFoldDB" id="A0A835DIY4"/>
<dbReference type="PANTHER" id="PTHR23012:SF215">
    <property type="entry name" value="RING_FYVE_PHD ZINC FINGER SUPERFAMILY PROTEIN"/>
    <property type="match status" value="1"/>
</dbReference>
<accession>A0A835DIY4</accession>
<dbReference type="OrthoDB" id="1300565at2759"/>
<dbReference type="GO" id="GO:0016020">
    <property type="term" value="C:membrane"/>
    <property type="evidence" value="ECO:0007669"/>
    <property type="project" value="TreeGrafter"/>
</dbReference>
<dbReference type="InterPro" id="IPR033275">
    <property type="entry name" value="MARCH-like"/>
</dbReference>
<keyword evidence="2" id="KW-1185">Reference proteome</keyword>
<protein>
    <submittedName>
        <fullName evidence="1">Uncharacterized protein</fullName>
    </submittedName>
</protein>
<evidence type="ECO:0000313" key="1">
    <source>
        <dbReference type="EMBL" id="KAF8405978.1"/>
    </source>
</evidence>
<evidence type="ECO:0000313" key="2">
    <source>
        <dbReference type="Proteomes" id="UP000655225"/>
    </source>
</evidence>
<dbReference type="Proteomes" id="UP000655225">
    <property type="component" value="Unassembled WGS sequence"/>
</dbReference>
<dbReference type="PANTHER" id="PTHR23012">
    <property type="entry name" value="RING/FYVE/PHD ZINC FINGER DOMAIN-CONTAINING"/>
    <property type="match status" value="1"/>
</dbReference>
<proteinExistence type="predicted"/>
<gene>
    <name evidence="1" type="ORF">HHK36_008058</name>
</gene>
<dbReference type="GO" id="GO:0004842">
    <property type="term" value="F:ubiquitin-protein transferase activity"/>
    <property type="evidence" value="ECO:0007669"/>
    <property type="project" value="TreeGrafter"/>
</dbReference>
<comment type="caution">
    <text evidence="1">The sequence shown here is derived from an EMBL/GenBank/DDBJ whole genome shotgun (WGS) entry which is preliminary data.</text>
</comment>